<keyword evidence="1" id="KW-1133">Transmembrane helix</keyword>
<evidence type="ECO:0000313" key="3">
    <source>
        <dbReference type="Proteomes" id="UP001595953"/>
    </source>
</evidence>
<evidence type="ECO:0000313" key="2">
    <source>
        <dbReference type="EMBL" id="MFC4722632.1"/>
    </source>
</evidence>
<feature type="transmembrane region" description="Helical" evidence="1">
    <location>
        <begin position="50"/>
        <end position="70"/>
    </location>
</feature>
<gene>
    <name evidence="2" type="ORF">ACFO5O_09885</name>
</gene>
<dbReference type="GO" id="GO:0016746">
    <property type="term" value="F:acyltransferase activity"/>
    <property type="evidence" value="ECO:0007669"/>
    <property type="project" value="UniProtKB-KW"/>
</dbReference>
<sequence>MSTSNRLISLDVLRGLTILLMILVNTPGSWAYVYPPLRHADWHGCTPTDLVFPFFLFIVGVSAWFSFEKYNTKLSQPTFFKILKRALIIFLLGFLLNLYPFFDFDKVRVMGVLQRIALAYAFGAVICLSLNRKQLLIALGIIVLGYWALLYFGSALYPYTLEQNIVRKLDLLVFGDKHIYNGFGIPFDPEGLLSTIPSVATVILGYLVGQSISQHAEVLTKAKKLLVFGVCLSCLGYLWGFILPINKALWTSSYVLFTAGLGTIFLALLIFIIDIKGLLTWAKPFIHFGMNPLFIFVFSGLYVKTMSYLIHIPVQNEELSGYKYLYSQIFVPIAGNMNGSLLFAITHILMFWLICFLLFKNKVFIKI</sequence>
<keyword evidence="1" id="KW-0472">Membrane</keyword>
<feature type="transmembrane region" description="Helical" evidence="1">
    <location>
        <begin position="108"/>
        <end position="128"/>
    </location>
</feature>
<feature type="transmembrane region" description="Helical" evidence="1">
    <location>
        <begin position="135"/>
        <end position="157"/>
    </location>
</feature>
<organism evidence="2 3">
    <name type="scientific">Geojedonia litorea</name>
    <dbReference type="NCBI Taxonomy" id="1268269"/>
    <lineage>
        <taxon>Bacteria</taxon>
        <taxon>Pseudomonadati</taxon>
        <taxon>Bacteroidota</taxon>
        <taxon>Flavobacteriia</taxon>
        <taxon>Flavobacteriales</taxon>
        <taxon>Flavobacteriaceae</taxon>
        <taxon>Geojedonia</taxon>
    </lineage>
</organism>
<keyword evidence="2" id="KW-0012">Acyltransferase</keyword>
<keyword evidence="3" id="KW-1185">Reference proteome</keyword>
<dbReference type="PANTHER" id="PTHR31061">
    <property type="entry name" value="LD22376P"/>
    <property type="match status" value="1"/>
</dbReference>
<feature type="transmembrane region" description="Helical" evidence="1">
    <location>
        <begin position="82"/>
        <end position="102"/>
    </location>
</feature>
<protein>
    <submittedName>
        <fullName evidence="2">Acyltransferase family protein</fullName>
    </submittedName>
</protein>
<proteinExistence type="predicted"/>
<feature type="transmembrane region" description="Helical" evidence="1">
    <location>
        <begin position="340"/>
        <end position="359"/>
    </location>
</feature>
<comment type="caution">
    <text evidence="2">The sequence shown here is derived from an EMBL/GenBank/DDBJ whole genome shotgun (WGS) entry which is preliminary data.</text>
</comment>
<feature type="transmembrane region" description="Helical" evidence="1">
    <location>
        <begin position="254"/>
        <end position="273"/>
    </location>
</feature>
<dbReference type="RefSeq" id="WP_387963307.1">
    <property type="nucleotide sequence ID" value="NZ_JBHSGP010000014.1"/>
</dbReference>
<feature type="transmembrane region" description="Helical" evidence="1">
    <location>
        <begin position="192"/>
        <end position="213"/>
    </location>
</feature>
<dbReference type="EMBL" id="JBHSGP010000014">
    <property type="protein sequence ID" value="MFC4722632.1"/>
    <property type="molecule type" value="Genomic_DNA"/>
</dbReference>
<evidence type="ECO:0000256" key="1">
    <source>
        <dbReference type="SAM" id="Phobius"/>
    </source>
</evidence>
<keyword evidence="1" id="KW-0812">Transmembrane</keyword>
<dbReference type="Proteomes" id="UP001595953">
    <property type="component" value="Unassembled WGS sequence"/>
</dbReference>
<reference evidence="3" key="1">
    <citation type="journal article" date="2019" name="Int. J. Syst. Evol. Microbiol.">
        <title>The Global Catalogue of Microorganisms (GCM) 10K type strain sequencing project: providing services to taxonomists for standard genome sequencing and annotation.</title>
        <authorList>
            <consortium name="The Broad Institute Genomics Platform"/>
            <consortium name="The Broad Institute Genome Sequencing Center for Infectious Disease"/>
            <person name="Wu L."/>
            <person name="Ma J."/>
        </authorList>
    </citation>
    <scope>NUCLEOTIDE SEQUENCE [LARGE SCALE GENOMIC DNA]</scope>
    <source>
        <strain evidence="3">CCUG 63682</strain>
    </source>
</reference>
<feature type="transmembrane region" description="Helical" evidence="1">
    <location>
        <begin position="225"/>
        <end position="242"/>
    </location>
</feature>
<dbReference type="PANTHER" id="PTHR31061:SF24">
    <property type="entry name" value="LD22376P"/>
    <property type="match status" value="1"/>
</dbReference>
<keyword evidence="2" id="KW-0808">Transferase</keyword>
<accession>A0ABV9N2V2</accession>
<name>A0ABV9N2V2_9FLAO</name>
<feature type="transmembrane region" description="Helical" evidence="1">
    <location>
        <begin position="12"/>
        <end position="30"/>
    </location>
</feature>